<dbReference type="OMA" id="LWELTHG"/>
<evidence type="ECO:0000313" key="7">
    <source>
        <dbReference type="Proteomes" id="UP000008312"/>
    </source>
</evidence>
<evidence type="ECO:0000259" key="5">
    <source>
        <dbReference type="SMART" id="SM00849"/>
    </source>
</evidence>
<evidence type="ECO:0000313" key="6">
    <source>
        <dbReference type="EMBL" id="CBK24044.2"/>
    </source>
</evidence>
<dbReference type="Gene3D" id="3.60.15.10">
    <property type="entry name" value="Ribonuclease Z/Hydroxyacylglutathione hydrolase-like"/>
    <property type="match status" value="1"/>
</dbReference>
<dbReference type="GeneID" id="24920895"/>
<feature type="domain" description="Metallo-beta-lactamase" evidence="5">
    <location>
        <begin position="36"/>
        <end position="209"/>
    </location>
</feature>
<dbReference type="EMBL" id="FN668672">
    <property type="protein sequence ID" value="CBK24044.2"/>
    <property type="molecule type" value="Genomic_DNA"/>
</dbReference>
<dbReference type="RefSeq" id="XP_012898092.1">
    <property type="nucleotide sequence ID" value="XM_013042638.1"/>
</dbReference>
<protein>
    <recommendedName>
        <fullName evidence="5">Metallo-beta-lactamase domain-containing protein</fullName>
    </recommendedName>
</protein>
<dbReference type="PANTHER" id="PTHR46233">
    <property type="entry name" value="HYDROXYACYLGLUTATHIONE HYDROLASE GLOC"/>
    <property type="match status" value="1"/>
</dbReference>
<name>D8M7K5_BLAHO</name>
<gene>
    <name evidence="6" type="ORF">GSBLH_T00003833001</name>
</gene>
<keyword evidence="4" id="KW-0862">Zinc</keyword>
<dbReference type="GO" id="GO:0046872">
    <property type="term" value="F:metal ion binding"/>
    <property type="evidence" value="ECO:0007669"/>
    <property type="project" value="UniProtKB-KW"/>
</dbReference>
<organism evidence="6">
    <name type="scientific">Blastocystis hominis</name>
    <dbReference type="NCBI Taxonomy" id="12968"/>
    <lineage>
        <taxon>Eukaryota</taxon>
        <taxon>Sar</taxon>
        <taxon>Stramenopiles</taxon>
        <taxon>Bigyra</taxon>
        <taxon>Opalozoa</taxon>
        <taxon>Opalinata</taxon>
        <taxon>Blastocystidae</taxon>
        <taxon>Blastocystis</taxon>
    </lineage>
</organism>
<evidence type="ECO:0000256" key="4">
    <source>
        <dbReference type="ARBA" id="ARBA00022833"/>
    </source>
</evidence>
<dbReference type="SMART" id="SM00849">
    <property type="entry name" value="Lactamase_B"/>
    <property type="match status" value="1"/>
</dbReference>
<reference evidence="6" key="1">
    <citation type="submission" date="2010-02" db="EMBL/GenBank/DDBJ databases">
        <title>Sequencing and annotation of the Blastocystis hominis genome.</title>
        <authorList>
            <person name="Wincker P."/>
        </authorList>
    </citation>
    <scope>NUCLEOTIDE SEQUENCE</scope>
    <source>
        <strain evidence="6">Singapore isolate B</strain>
    </source>
</reference>
<accession>D8M7K5</accession>
<evidence type="ECO:0000256" key="3">
    <source>
        <dbReference type="ARBA" id="ARBA00022801"/>
    </source>
</evidence>
<keyword evidence="2" id="KW-0479">Metal-binding</keyword>
<dbReference type="PANTHER" id="PTHR46233:SF3">
    <property type="entry name" value="HYDROXYACYLGLUTATHIONE HYDROLASE GLOC"/>
    <property type="match status" value="1"/>
</dbReference>
<keyword evidence="7" id="KW-1185">Reference proteome</keyword>
<dbReference type="InterPro" id="IPR001279">
    <property type="entry name" value="Metallo-B-lactamas"/>
</dbReference>
<dbReference type="CDD" id="cd06262">
    <property type="entry name" value="metallo-hydrolase-like_MBL-fold"/>
    <property type="match status" value="1"/>
</dbReference>
<dbReference type="Proteomes" id="UP000008312">
    <property type="component" value="Unassembled WGS sequence"/>
</dbReference>
<keyword evidence="3" id="KW-0378">Hydrolase</keyword>
<dbReference type="InParanoid" id="D8M7K5"/>
<dbReference type="InterPro" id="IPR051453">
    <property type="entry name" value="MBL_Glyoxalase_II"/>
</dbReference>
<sequence length="231" mass="25914">MERKEMGIIYEQGVEKEKFNVDNILHVFLVPNGDKKENAYILCDREEVDGALIDPGTNEYKLIRALEDYRVNITKVFITHAHEGHVKCIQELLHDIGDLTIYLNEADRPLFDSIVAKGLTAEDEMQIKYLKHMDEVAVGSHKGKVYHTPGHTPGSLCYHFGNFLFTGDTLMCNKVGETTAEGSDLELMKKSIKELILPLRKETMILPGHGPFSSVGTEALFNPVVGKKGNQ</sequence>
<dbReference type="GO" id="GO:0016787">
    <property type="term" value="F:hydrolase activity"/>
    <property type="evidence" value="ECO:0007669"/>
    <property type="project" value="UniProtKB-KW"/>
</dbReference>
<dbReference type="Pfam" id="PF00753">
    <property type="entry name" value="Lactamase_B"/>
    <property type="match status" value="1"/>
</dbReference>
<dbReference type="AlphaFoldDB" id="D8M7K5"/>
<evidence type="ECO:0000256" key="2">
    <source>
        <dbReference type="ARBA" id="ARBA00022723"/>
    </source>
</evidence>
<comment type="cofactor">
    <cofactor evidence="1">
        <name>Zn(2+)</name>
        <dbReference type="ChEBI" id="CHEBI:29105"/>
    </cofactor>
</comment>
<proteinExistence type="predicted"/>
<dbReference type="FunCoup" id="D8M7K5">
    <property type="interactions" value="85"/>
</dbReference>
<dbReference type="SUPFAM" id="SSF56281">
    <property type="entry name" value="Metallo-hydrolase/oxidoreductase"/>
    <property type="match status" value="1"/>
</dbReference>
<evidence type="ECO:0000256" key="1">
    <source>
        <dbReference type="ARBA" id="ARBA00001947"/>
    </source>
</evidence>
<dbReference type="InterPro" id="IPR036866">
    <property type="entry name" value="RibonucZ/Hydroxyglut_hydro"/>
</dbReference>
<dbReference type="OrthoDB" id="17458at2759"/>